<proteinExistence type="predicted"/>
<comment type="caution">
    <text evidence="1">The sequence shown here is derived from an EMBL/GenBank/DDBJ whole genome shotgun (WGS) entry which is preliminary data.</text>
</comment>
<name>A0A4Y2TKG6_ARAVE</name>
<sequence length="140" mass="16849">MLIADRLLREMDESTDYRTIMFEDDILVLSGDTASYRFTEKLKTPLMKIEIWPSKFDLKINPDKSRFIVFPYRKEITHIPRIKIADKPIKYSKNLKYLGLTFDIRLTWKIHLDNVKEKVLNLQNMLYRYSRATWGVRPDF</sequence>
<dbReference type="EMBL" id="BGPR01029129">
    <property type="protein sequence ID" value="GBO00732.1"/>
    <property type="molecule type" value="Genomic_DNA"/>
</dbReference>
<organism evidence="1 2">
    <name type="scientific">Araneus ventricosus</name>
    <name type="common">Orbweaver spider</name>
    <name type="synonym">Epeira ventricosa</name>
    <dbReference type="NCBI Taxonomy" id="182803"/>
    <lineage>
        <taxon>Eukaryota</taxon>
        <taxon>Metazoa</taxon>
        <taxon>Ecdysozoa</taxon>
        <taxon>Arthropoda</taxon>
        <taxon>Chelicerata</taxon>
        <taxon>Arachnida</taxon>
        <taxon>Araneae</taxon>
        <taxon>Araneomorphae</taxon>
        <taxon>Entelegynae</taxon>
        <taxon>Araneoidea</taxon>
        <taxon>Araneidae</taxon>
        <taxon>Araneus</taxon>
    </lineage>
</organism>
<gene>
    <name evidence="1" type="ORF">AVEN_263609_1</name>
</gene>
<accession>A0A4Y2TKG6</accession>
<protein>
    <submittedName>
        <fullName evidence="1">Uncharacterized protein</fullName>
    </submittedName>
</protein>
<dbReference type="AlphaFoldDB" id="A0A4Y2TKG6"/>
<evidence type="ECO:0000313" key="1">
    <source>
        <dbReference type="EMBL" id="GBO00732.1"/>
    </source>
</evidence>
<dbReference type="OrthoDB" id="6515318at2759"/>
<reference evidence="1 2" key="1">
    <citation type="journal article" date="2019" name="Sci. Rep.">
        <title>Orb-weaving spider Araneus ventricosus genome elucidates the spidroin gene catalogue.</title>
        <authorList>
            <person name="Kono N."/>
            <person name="Nakamura H."/>
            <person name="Ohtoshi R."/>
            <person name="Moran D.A.P."/>
            <person name="Shinohara A."/>
            <person name="Yoshida Y."/>
            <person name="Fujiwara M."/>
            <person name="Mori M."/>
            <person name="Tomita M."/>
            <person name="Arakawa K."/>
        </authorList>
    </citation>
    <scope>NUCLEOTIDE SEQUENCE [LARGE SCALE GENOMIC DNA]</scope>
</reference>
<keyword evidence="2" id="KW-1185">Reference proteome</keyword>
<dbReference type="Proteomes" id="UP000499080">
    <property type="component" value="Unassembled WGS sequence"/>
</dbReference>
<evidence type="ECO:0000313" key="2">
    <source>
        <dbReference type="Proteomes" id="UP000499080"/>
    </source>
</evidence>